<reference evidence="2 3" key="1">
    <citation type="journal article" date="2016" name="Nat. Commun.">
        <title>Thousands of microbial genomes shed light on interconnected biogeochemical processes in an aquifer system.</title>
        <authorList>
            <person name="Anantharaman K."/>
            <person name="Brown C.T."/>
            <person name="Hug L.A."/>
            <person name="Sharon I."/>
            <person name="Castelle C.J."/>
            <person name="Probst A.J."/>
            <person name="Thomas B.C."/>
            <person name="Singh A."/>
            <person name="Wilkins M.J."/>
            <person name="Karaoz U."/>
            <person name="Brodie E.L."/>
            <person name="Williams K.H."/>
            <person name="Hubbard S.S."/>
            <person name="Banfield J.F."/>
        </authorList>
    </citation>
    <scope>NUCLEOTIDE SEQUENCE [LARGE SCALE GENOMIC DNA]</scope>
</reference>
<evidence type="ECO:0000313" key="2">
    <source>
        <dbReference type="EMBL" id="OGC59846.1"/>
    </source>
</evidence>
<sequence length="104" mass="10834">MESHETPAVEATPTGASDSFLNKLRNRLDRDPAMRTMGKVLSGTKTSAALTTVFGLMTAGQATEGGTSGVVGATMLGLLTAEMAGITAINAVRDRRANKQQKPQ</sequence>
<organism evidence="2 3">
    <name type="scientific">candidate division WWE3 bacterium RIFCSPLOWO2_01_FULL_42_11</name>
    <dbReference type="NCBI Taxonomy" id="1802627"/>
    <lineage>
        <taxon>Bacteria</taxon>
        <taxon>Katanobacteria</taxon>
    </lineage>
</organism>
<dbReference type="STRING" id="1802627.A3A70_03020"/>
<evidence type="ECO:0000313" key="3">
    <source>
        <dbReference type="Proteomes" id="UP000178964"/>
    </source>
</evidence>
<dbReference type="AlphaFoldDB" id="A0A1F4VRK9"/>
<proteinExistence type="predicted"/>
<gene>
    <name evidence="2" type="ORF">A3A70_03020</name>
</gene>
<protein>
    <submittedName>
        <fullName evidence="2">Uncharacterized protein</fullName>
    </submittedName>
</protein>
<dbReference type="EMBL" id="MEVK01000006">
    <property type="protein sequence ID" value="OGC59846.1"/>
    <property type="molecule type" value="Genomic_DNA"/>
</dbReference>
<dbReference type="Proteomes" id="UP000178964">
    <property type="component" value="Unassembled WGS sequence"/>
</dbReference>
<evidence type="ECO:0000256" key="1">
    <source>
        <dbReference type="SAM" id="MobiDB-lite"/>
    </source>
</evidence>
<comment type="caution">
    <text evidence="2">The sequence shown here is derived from an EMBL/GenBank/DDBJ whole genome shotgun (WGS) entry which is preliminary data.</text>
</comment>
<accession>A0A1F4VRK9</accession>
<feature type="region of interest" description="Disordered" evidence="1">
    <location>
        <begin position="1"/>
        <end position="20"/>
    </location>
</feature>
<name>A0A1F4VRK9_UNCKA</name>